<evidence type="ECO:0000259" key="1">
    <source>
        <dbReference type="Pfam" id="PF05057"/>
    </source>
</evidence>
<evidence type="ECO:0000313" key="2">
    <source>
        <dbReference type="EMBL" id="SJX22340.1"/>
    </source>
</evidence>
<gene>
    <name evidence="2" type="ORF">ACNJC6_01982</name>
</gene>
<evidence type="ECO:0000313" key="3">
    <source>
        <dbReference type="Proteomes" id="UP000196240"/>
    </source>
</evidence>
<dbReference type="PANTHER" id="PTHR37946:SF1">
    <property type="entry name" value="SLL1969 PROTEIN"/>
    <property type="match status" value="1"/>
</dbReference>
<protein>
    <submittedName>
        <fullName evidence="2">Alpha/beta hydrolase family protein</fullName>
    </submittedName>
</protein>
<feature type="domain" description="DUF676" evidence="1">
    <location>
        <begin position="369"/>
        <end position="525"/>
    </location>
</feature>
<dbReference type="InterPro" id="IPR007751">
    <property type="entry name" value="DUF676_lipase-like"/>
</dbReference>
<accession>A0A1R7QDJ0</accession>
<proteinExistence type="predicted"/>
<dbReference type="Pfam" id="PF05057">
    <property type="entry name" value="DUF676"/>
    <property type="match status" value="1"/>
</dbReference>
<dbReference type="InterPro" id="IPR029058">
    <property type="entry name" value="AB_hydrolase_fold"/>
</dbReference>
<organism evidence="2 3">
    <name type="scientific">Acinetobacter johnsonii</name>
    <dbReference type="NCBI Taxonomy" id="40214"/>
    <lineage>
        <taxon>Bacteria</taxon>
        <taxon>Pseudomonadati</taxon>
        <taxon>Pseudomonadota</taxon>
        <taxon>Gammaproteobacteria</taxon>
        <taxon>Moraxellales</taxon>
        <taxon>Moraxellaceae</taxon>
        <taxon>Acinetobacter</taxon>
    </lineage>
</organism>
<dbReference type="Gene3D" id="3.40.50.1820">
    <property type="entry name" value="alpha/beta hydrolase"/>
    <property type="match status" value="1"/>
</dbReference>
<dbReference type="SUPFAM" id="SSF53474">
    <property type="entry name" value="alpha/beta-Hydrolases"/>
    <property type="match status" value="1"/>
</dbReference>
<reference evidence="2 3" key="1">
    <citation type="submission" date="2017-02" db="EMBL/GenBank/DDBJ databases">
        <authorList>
            <person name="Peterson S.W."/>
        </authorList>
    </citation>
    <scope>NUCLEOTIDE SEQUENCE [LARGE SCALE GENOMIC DNA]</scope>
    <source>
        <strain evidence="2">C6</strain>
    </source>
</reference>
<dbReference type="AlphaFoldDB" id="A0A1R7QDJ0"/>
<dbReference type="Proteomes" id="UP000196240">
    <property type="component" value="Unassembled WGS sequence"/>
</dbReference>
<dbReference type="PANTHER" id="PTHR37946">
    <property type="entry name" value="SLL1969 PROTEIN"/>
    <property type="match status" value="1"/>
</dbReference>
<sequence length="646" mass="74115">MLLTRHHTFTRPIILGLTIVLLPACQLVKVKENNIHQAIRSKSENILTHDQLSAETTSLLKLLSLTPQQCSAEFETCLQRLNTQTDIAADERYAALSELYLAQALELSKQRNCTQTQLHSENNHCLEQSLNAFDQSLRYSYVYLFKMQESPSTRVFDQRQMHLRTFYNVALSRLITTAYRTQPFHQVPAQLNVQQRKYIVNLEHYPELKSKTIDRVQSSYNLNFSGFYQVNRQDGLGAEFVVVTEADPIHKNDFILDPISFYQNQTNPNIHPARYLSVTATAQPLNSESSIEDVLNGKAIFEIELFNPYTQKYVDIHQQKYILTANYSVPFAYWLAENKLGSTGYLTLLDKTEHLRMPHVYMLEPYQPNKKVIVLIHGLASSPETWVNLTNNILGDKVLRENFQVWQVFYSTNMPIVESRFQIHALLKQAFAQVQPNSRSASDAVLIGHSMGGVISRLLISEHDISEQVIPLLNYEQYTRLQQYPVIKERFQFHSDLPIGRAIFIATPHRGSELSDRWYMELVKKMVKLPITFFNQVDIQLNGSSSTKGMVQSGPDDLSPKSRFMALTSNIMPVSTVPYHSIIGNHRQTNDIHDMSDGIVPYSSSHLEQAVSEKIIKGNHSVHEEAETLLELRRILRLHLEQTQAQ</sequence>
<dbReference type="RefSeq" id="WP_087012815.1">
    <property type="nucleotide sequence ID" value="NZ_FUUY01000006.1"/>
</dbReference>
<dbReference type="GO" id="GO:0016787">
    <property type="term" value="F:hydrolase activity"/>
    <property type="evidence" value="ECO:0007669"/>
    <property type="project" value="UniProtKB-KW"/>
</dbReference>
<dbReference type="EMBL" id="FUUY01000006">
    <property type="protein sequence ID" value="SJX22340.1"/>
    <property type="molecule type" value="Genomic_DNA"/>
</dbReference>
<name>A0A1R7QDJ0_ACIJO</name>
<keyword evidence="2" id="KW-0378">Hydrolase</keyword>